<evidence type="ECO:0000313" key="1">
    <source>
        <dbReference type="EMBL" id="AWK04030.1"/>
    </source>
</evidence>
<reference evidence="1 2" key="1">
    <citation type="submission" date="2018-05" db="EMBL/GenBank/DDBJ databases">
        <title>Genome sequencing of Flavobacterium sp. HYN0056.</title>
        <authorList>
            <person name="Yi H."/>
            <person name="Baek C."/>
        </authorList>
    </citation>
    <scope>NUCLEOTIDE SEQUENCE [LARGE SCALE GENOMIC DNA]</scope>
    <source>
        <strain evidence="1 2">HYN0056</strain>
    </source>
</reference>
<dbReference type="AlphaFoldDB" id="A0A2S1YIZ1"/>
<proteinExistence type="predicted"/>
<sequence length="241" mass="27472">MRVKLLTTISIFTYQLSISQSEKLLNGKVLSQNVPLNKVEVINKTAKTSTRTNEFGEFSILVRPKDSLLFFSKDYFFKRLKISQQNIDQNNIVVNMVLKPEELDEVLITKIEFPKVSAADENSTVIPKPAISNPGIYTGGITNGVDLLAIFSLFMKKDKKAKNKSKKHELTFKQLVSATVPLDFFSNDLKLNPEEKELFIDFCDADPNSQFILKQKNLLYTLDFLHTKNQEFKKLNSGIKN</sequence>
<dbReference type="SUPFAM" id="SSF49464">
    <property type="entry name" value="Carboxypeptidase regulatory domain-like"/>
    <property type="match status" value="1"/>
</dbReference>
<dbReference type="InterPro" id="IPR008969">
    <property type="entry name" value="CarboxyPept-like_regulatory"/>
</dbReference>
<keyword evidence="2" id="KW-1185">Reference proteome</keyword>
<evidence type="ECO:0008006" key="3">
    <source>
        <dbReference type="Google" id="ProtNLM"/>
    </source>
</evidence>
<dbReference type="RefSeq" id="WP_109191557.1">
    <property type="nucleotide sequence ID" value="NZ_CP029255.1"/>
</dbReference>
<dbReference type="OrthoDB" id="1431099at2"/>
<gene>
    <name evidence="1" type="ORF">HYN56_07205</name>
</gene>
<accession>A0A2S1YIZ1</accession>
<dbReference type="EMBL" id="CP029255">
    <property type="protein sequence ID" value="AWK04030.1"/>
    <property type="molecule type" value="Genomic_DNA"/>
</dbReference>
<protein>
    <recommendedName>
        <fullName evidence="3">Carboxypeptidase-like regulatory domain-containing protein</fullName>
    </recommendedName>
</protein>
<dbReference type="KEGG" id="fcr:HYN56_07205"/>
<organism evidence="1 2">
    <name type="scientific">Flavobacterium crocinum</name>
    <dbReference type="NCBI Taxonomy" id="2183896"/>
    <lineage>
        <taxon>Bacteria</taxon>
        <taxon>Pseudomonadati</taxon>
        <taxon>Bacteroidota</taxon>
        <taxon>Flavobacteriia</taxon>
        <taxon>Flavobacteriales</taxon>
        <taxon>Flavobacteriaceae</taxon>
        <taxon>Flavobacterium</taxon>
    </lineage>
</organism>
<name>A0A2S1YIZ1_9FLAO</name>
<evidence type="ECO:0000313" key="2">
    <source>
        <dbReference type="Proteomes" id="UP000245250"/>
    </source>
</evidence>
<dbReference type="Proteomes" id="UP000245250">
    <property type="component" value="Chromosome"/>
</dbReference>